<protein>
    <recommendedName>
        <fullName evidence="4">Polysaccharide polymerase</fullName>
    </recommendedName>
</protein>
<feature type="transmembrane region" description="Helical" evidence="1">
    <location>
        <begin position="359"/>
        <end position="375"/>
    </location>
</feature>
<feature type="transmembrane region" description="Helical" evidence="1">
    <location>
        <begin position="179"/>
        <end position="196"/>
    </location>
</feature>
<feature type="transmembrane region" description="Helical" evidence="1">
    <location>
        <begin position="335"/>
        <end position="353"/>
    </location>
</feature>
<organism evidence="2 3">
    <name type="scientific">Lactobacillus crispatus</name>
    <dbReference type="NCBI Taxonomy" id="47770"/>
    <lineage>
        <taxon>Bacteria</taxon>
        <taxon>Bacillati</taxon>
        <taxon>Bacillota</taxon>
        <taxon>Bacilli</taxon>
        <taxon>Lactobacillales</taxon>
        <taxon>Lactobacillaceae</taxon>
        <taxon>Lactobacillus</taxon>
    </lineage>
</organism>
<dbReference type="Proteomes" id="UP000510660">
    <property type="component" value="Chromosome"/>
</dbReference>
<dbReference type="RefSeq" id="WP_180861001.1">
    <property type="nucleotide sequence ID" value="NZ_CP047415.1"/>
</dbReference>
<evidence type="ECO:0000313" key="2">
    <source>
        <dbReference type="EMBL" id="QLL74725.1"/>
    </source>
</evidence>
<sequence length="385" mass="44533">MNIKTKDIGFFIGYVFFLIGQLLGHTMIPIPSQARYVLISIGILFLFMQIAFSAIKRTYGDNISLSKKIIIFLLLFFIFSIISTVRSNEPIILLDFLFILGAKDVEFDKILKIFIFTASALLIFTVISNVLGFIQTSYIQRGNVVRYTFGYRFPTDFVQLIVYILLADLTLCIKDKSAIFLRIIIYIFLGFFTLIYSDARLGSGTIFLLVPASIVLKYGKKIISSRIIQMLEKYIFLLCTVFSIFIMNKFISGGSSFMATLDKFTSYRLTNTDMGIKFFGYTIWGQQIYNNIDQFFKGWFYIDSSYYVFLLEYGIGLLILVEIGYIWSMNRSIRLRNYIIPFICMFIALDSLIDQQFYLLEYNVFLLVPLANLGFKFNKDSKELA</sequence>
<keyword evidence="1" id="KW-0472">Membrane</keyword>
<dbReference type="AlphaFoldDB" id="A0A7H9EBY0"/>
<keyword evidence="1" id="KW-0812">Transmembrane</keyword>
<accession>A0A7H9EBY0</accession>
<evidence type="ECO:0008006" key="4">
    <source>
        <dbReference type="Google" id="ProtNLM"/>
    </source>
</evidence>
<evidence type="ECO:0000313" key="3">
    <source>
        <dbReference type="Proteomes" id="UP000510660"/>
    </source>
</evidence>
<dbReference type="EMBL" id="CP047415">
    <property type="protein sequence ID" value="QLL74725.1"/>
    <property type="molecule type" value="Genomic_DNA"/>
</dbReference>
<feature type="transmembrane region" description="Helical" evidence="1">
    <location>
        <begin position="306"/>
        <end position="328"/>
    </location>
</feature>
<keyword evidence="1" id="KW-1133">Transmembrane helix</keyword>
<feature type="transmembrane region" description="Helical" evidence="1">
    <location>
        <begin position="7"/>
        <end position="28"/>
    </location>
</feature>
<reference evidence="2 3" key="1">
    <citation type="submission" date="2020-01" db="EMBL/GenBank/DDBJ databases">
        <title>Complete and circular genome sequences of six lactobacillus isolates from horses.</title>
        <authorList>
            <person name="Hassan H.M."/>
        </authorList>
    </citation>
    <scope>NUCLEOTIDE SEQUENCE [LARGE SCALE GENOMIC DNA]</scope>
    <source>
        <strain evidence="2 3">1D</strain>
    </source>
</reference>
<evidence type="ECO:0000256" key="1">
    <source>
        <dbReference type="SAM" id="Phobius"/>
    </source>
</evidence>
<proteinExistence type="predicted"/>
<feature type="transmembrane region" description="Helical" evidence="1">
    <location>
        <begin position="67"/>
        <end position="85"/>
    </location>
</feature>
<feature type="transmembrane region" description="Helical" evidence="1">
    <location>
        <begin position="114"/>
        <end position="134"/>
    </location>
</feature>
<name>A0A7H9EBY0_9LACO</name>
<feature type="transmembrane region" description="Helical" evidence="1">
    <location>
        <begin position="231"/>
        <end position="251"/>
    </location>
</feature>
<feature type="transmembrane region" description="Helical" evidence="1">
    <location>
        <begin position="202"/>
        <end position="219"/>
    </location>
</feature>
<feature type="transmembrane region" description="Helical" evidence="1">
    <location>
        <begin position="34"/>
        <end position="55"/>
    </location>
</feature>
<gene>
    <name evidence="2" type="ORF">GTO85_10490</name>
</gene>